<reference evidence="2" key="1">
    <citation type="journal article" date="2019" name="Int. J. Syst. Evol. Microbiol.">
        <title>The Global Catalogue of Microorganisms (GCM) 10K type strain sequencing project: providing services to taxonomists for standard genome sequencing and annotation.</title>
        <authorList>
            <consortium name="The Broad Institute Genomics Platform"/>
            <consortium name="The Broad Institute Genome Sequencing Center for Infectious Disease"/>
            <person name="Wu L."/>
            <person name="Ma J."/>
        </authorList>
    </citation>
    <scope>NUCLEOTIDE SEQUENCE [LARGE SCALE GENOMIC DNA]</scope>
    <source>
        <strain evidence="2">CCUG 61889</strain>
    </source>
</reference>
<dbReference type="InterPro" id="IPR012440">
    <property type="entry name" value="DUF1641"/>
</dbReference>
<gene>
    <name evidence="1" type="ORF">ACFOU2_13600</name>
</gene>
<keyword evidence="2" id="KW-1185">Reference proteome</keyword>
<evidence type="ECO:0000313" key="2">
    <source>
        <dbReference type="Proteomes" id="UP001595752"/>
    </source>
</evidence>
<protein>
    <submittedName>
        <fullName evidence="1">DUF1641 domain-containing protein</fullName>
    </submittedName>
</protein>
<organism evidence="1 2">
    <name type="scientific">Bacillus songklensis</name>
    <dbReference type="NCBI Taxonomy" id="1069116"/>
    <lineage>
        <taxon>Bacteria</taxon>
        <taxon>Bacillati</taxon>
        <taxon>Bacillota</taxon>
        <taxon>Bacilli</taxon>
        <taxon>Bacillales</taxon>
        <taxon>Bacillaceae</taxon>
        <taxon>Bacillus</taxon>
    </lineage>
</organism>
<comment type="caution">
    <text evidence="1">The sequence shown here is derived from an EMBL/GenBank/DDBJ whole genome shotgun (WGS) entry which is preliminary data.</text>
</comment>
<dbReference type="PANTHER" id="PTHR38433">
    <property type="match status" value="1"/>
</dbReference>
<dbReference type="PANTHER" id="PTHR38433:SF1">
    <property type="entry name" value="DUF1641 DOMAIN-CONTAINING PROTEIN"/>
    <property type="match status" value="1"/>
</dbReference>
<evidence type="ECO:0000313" key="1">
    <source>
        <dbReference type="EMBL" id="MFC3884482.1"/>
    </source>
</evidence>
<accession>A0ABV8B4A2</accession>
<dbReference type="Pfam" id="PF07849">
    <property type="entry name" value="DUF1641"/>
    <property type="match status" value="1"/>
</dbReference>
<proteinExistence type="predicted"/>
<dbReference type="EMBL" id="JBHRZT010000052">
    <property type="protein sequence ID" value="MFC3884482.1"/>
    <property type="molecule type" value="Genomic_DNA"/>
</dbReference>
<dbReference type="Proteomes" id="UP001595752">
    <property type="component" value="Unassembled WGS sequence"/>
</dbReference>
<name>A0ABV8B4A2_9BACI</name>
<sequence length="173" mass="19377">MAKAITNIEKYIPSKAQQEADSIEEILKVLSDNKESVTAFLEIVKEVHESGIFDIIQGLLKNKSEVAKVGLEFVNVAGIPSMAKNGIVAMQFLSKLDPLKVHMLLEGLNKGLERVSVEDENHTSMWGMVKALREPEINSSITVLLNFLRGMGTEFDKNKEQIKREVHETNNTR</sequence>
<dbReference type="RefSeq" id="WP_377915961.1">
    <property type="nucleotide sequence ID" value="NZ_JBHRZT010000052.1"/>
</dbReference>